<dbReference type="InterPro" id="IPR001207">
    <property type="entry name" value="Transposase_mutator"/>
</dbReference>
<evidence type="ECO:0000313" key="10">
    <source>
        <dbReference type="Proteomes" id="UP000000557"/>
    </source>
</evidence>
<accession>Q7M7C1</accession>
<keyword evidence="5 6" id="KW-0233">DNA recombination</keyword>
<gene>
    <name evidence="8" type="ordered locus">gll0519</name>
    <name evidence="9" type="ordered locus">glr4191</name>
</gene>
<keyword evidence="10" id="KW-1185">Reference proteome</keyword>
<dbReference type="EMBL" id="BA000045">
    <property type="protein sequence ID" value="BAC88460.1"/>
    <property type="molecule type" value="Genomic_DNA"/>
</dbReference>
<feature type="region of interest" description="Disordered" evidence="7">
    <location>
        <begin position="69"/>
        <end position="89"/>
    </location>
</feature>
<dbReference type="eggNOG" id="COG3328">
    <property type="taxonomic scope" value="Bacteria"/>
</dbReference>
<name>Q7M7C1_GLOVI</name>
<dbReference type="InParanoid" id="Q7M7C1"/>
<dbReference type="GO" id="GO:0003677">
    <property type="term" value="F:DNA binding"/>
    <property type="evidence" value="ECO:0007669"/>
    <property type="project" value="UniProtKB-UniRule"/>
</dbReference>
<dbReference type="EnsemblBacteria" id="BAC92132">
    <property type="protein sequence ID" value="BAC92132"/>
    <property type="gene ID" value="BAC92132"/>
</dbReference>
<evidence type="ECO:0000313" key="9">
    <source>
        <dbReference type="EMBL" id="BAC92132.1"/>
    </source>
</evidence>
<dbReference type="PANTHER" id="PTHR33217:SF5">
    <property type="entry name" value="MUTATOR FAMILY TRANSPOSASE"/>
    <property type="match status" value="1"/>
</dbReference>
<keyword evidence="6" id="KW-0814">Transposable element</keyword>
<keyword evidence="3 6" id="KW-0815">Transposition</keyword>
<sequence>MVAAKKVQYSLRQEELMTIRKEILDELLKDYDGTDPQTILGEGGLLKQLTKAVIERALEAEMETHLGYKKHEAAGKGTGNSRNGKSQKTLQAECGPVELHIPRDRNAEFEPVVVRKGHTRWINGWSDTPGGTR</sequence>
<comment type="similarity">
    <text evidence="2 6">Belongs to the transposase mutator family.</text>
</comment>
<reference evidence="8 10" key="1">
    <citation type="journal article" date="2003" name="DNA Res.">
        <title>Complete genome structure of Gloeobacter violaceus PCC 7421, a cyanobacterium that lacks thylakoids.</title>
        <authorList>
            <person name="Nakamura Y."/>
            <person name="Kaneko T."/>
            <person name="Sato S."/>
            <person name="Mimuro M."/>
            <person name="Miyashita H."/>
            <person name="Tsuchiya T."/>
            <person name="Sasamoto S."/>
            <person name="Watanabe A."/>
            <person name="Kawashima K."/>
            <person name="Kishida Y."/>
            <person name="Kiyokawa C."/>
            <person name="Kohara M."/>
            <person name="Matsumoto M."/>
            <person name="Matsuno A."/>
            <person name="Nakazaki N."/>
            <person name="Shimpo S."/>
            <person name="Takeuchi C."/>
            <person name="Yamada M."/>
            <person name="Tabata S."/>
        </authorList>
    </citation>
    <scope>NUCLEOTIDE SEQUENCE [LARGE SCALE GENOMIC DNA]</scope>
    <source>
        <strain evidence="10">ATCC 29082 / PCC 7421</strain>
        <strain evidence="8">PCC 7421</strain>
    </source>
</reference>
<evidence type="ECO:0000256" key="1">
    <source>
        <dbReference type="ARBA" id="ARBA00002190"/>
    </source>
</evidence>
<evidence type="ECO:0000256" key="2">
    <source>
        <dbReference type="ARBA" id="ARBA00010961"/>
    </source>
</evidence>
<protein>
    <recommendedName>
        <fullName evidence="6">Mutator family transposase</fullName>
    </recommendedName>
</protein>
<evidence type="ECO:0000256" key="3">
    <source>
        <dbReference type="ARBA" id="ARBA00022578"/>
    </source>
</evidence>
<evidence type="ECO:0000313" key="8">
    <source>
        <dbReference type="EMBL" id="BAC88460.1"/>
    </source>
</evidence>
<evidence type="ECO:0000256" key="4">
    <source>
        <dbReference type="ARBA" id="ARBA00023125"/>
    </source>
</evidence>
<dbReference type="STRING" id="251221.gene:10757991"/>
<evidence type="ECO:0000256" key="6">
    <source>
        <dbReference type="RuleBase" id="RU365089"/>
    </source>
</evidence>
<dbReference type="Proteomes" id="UP000000557">
    <property type="component" value="Chromosome"/>
</dbReference>
<dbReference type="Pfam" id="PF00872">
    <property type="entry name" value="Transposase_mut"/>
    <property type="match status" value="1"/>
</dbReference>
<dbReference type="GO" id="GO:0006313">
    <property type="term" value="P:DNA transposition"/>
    <property type="evidence" value="ECO:0007669"/>
    <property type="project" value="UniProtKB-UniRule"/>
</dbReference>
<organism evidence="8 10">
    <name type="scientific">Gloeobacter violaceus (strain ATCC 29082 / PCC 7421)</name>
    <dbReference type="NCBI Taxonomy" id="251221"/>
    <lineage>
        <taxon>Bacteria</taxon>
        <taxon>Bacillati</taxon>
        <taxon>Cyanobacteriota</taxon>
        <taxon>Cyanophyceae</taxon>
        <taxon>Gloeobacterales</taxon>
        <taxon>Gloeobacteraceae</taxon>
        <taxon>Gloeobacter</taxon>
    </lineage>
</organism>
<dbReference type="PANTHER" id="PTHR33217">
    <property type="entry name" value="TRANSPOSASE FOR INSERTION SEQUENCE ELEMENT IS1081"/>
    <property type="match status" value="1"/>
</dbReference>
<keyword evidence="4 6" id="KW-0238">DNA-binding</keyword>
<dbReference type="HOGENOM" id="CLU_036805_12_4_3"/>
<evidence type="ECO:0000256" key="5">
    <source>
        <dbReference type="ARBA" id="ARBA00023172"/>
    </source>
</evidence>
<dbReference type="GO" id="GO:0004803">
    <property type="term" value="F:transposase activity"/>
    <property type="evidence" value="ECO:0007669"/>
    <property type="project" value="UniProtKB-UniRule"/>
</dbReference>
<dbReference type="AlphaFoldDB" id="Q7M7C1"/>
<comment type="function">
    <text evidence="1 6">Required for the transposition of the insertion element.</text>
</comment>
<dbReference type="EnsemblBacteria" id="BAC88460">
    <property type="protein sequence ID" value="BAC88460"/>
    <property type="gene ID" value="BAC88460"/>
</dbReference>
<dbReference type="KEGG" id="gvi:glr4191"/>
<dbReference type="OrthoDB" id="574417at2"/>
<evidence type="ECO:0000256" key="7">
    <source>
        <dbReference type="SAM" id="MobiDB-lite"/>
    </source>
</evidence>
<proteinExistence type="inferred from homology"/>
<dbReference type="KEGG" id="gvi:gll0519"/>
<reference evidence="8" key="2">
    <citation type="journal article" date="2003" name="DNA Res.">
        <title>Complete genome structure of Gloeobacter violaceus PCC 7421, a cyanobacterium that lacks thylakoids (supplement).</title>
        <authorList>
            <person name="Nakamura Y."/>
            <person name="Kaneko T."/>
            <person name="Sato S."/>
            <person name="Mimuro M."/>
            <person name="Miyashita H."/>
            <person name="Tsuchiya T."/>
            <person name="Sasamoto S."/>
            <person name="Watanabe A."/>
            <person name="Kawashima K."/>
            <person name="Kishida Y."/>
            <person name="Kiyokawa C."/>
            <person name="Kohara M."/>
            <person name="Matsumoto M."/>
            <person name="Matsuno A."/>
            <person name="Nakazaki N."/>
            <person name="Shimpo S."/>
            <person name="Takeuchi C."/>
            <person name="Yamada M."/>
            <person name="Tabata S."/>
        </authorList>
    </citation>
    <scope>NUCLEOTIDE SEQUENCE</scope>
    <source>
        <strain evidence="8">PCC 7421</strain>
    </source>
</reference>
<feature type="compositionally biased region" description="Polar residues" evidence="7">
    <location>
        <begin position="79"/>
        <end position="89"/>
    </location>
</feature>
<dbReference type="PATRIC" id="fig|251221.4.peg.4223"/>
<dbReference type="EMBL" id="BA000045">
    <property type="protein sequence ID" value="BAC92132.1"/>
    <property type="molecule type" value="Genomic_DNA"/>
</dbReference>